<organism evidence="1 2">
    <name type="scientific">Haliscomenobacter hydrossis (strain ATCC 27775 / DSM 1100 / LMG 10767 / O)</name>
    <dbReference type="NCBI Taxonomy" id="760192"/>
    <lineage>
        <taxon>Bacteria</taxon>
        <taxon>Pseudomonadati</taxon>
        <taxon>Bacteroidota</taxon>
        <taxon>Saprospiria</taxon>
        <taxon>Saprospirales</taxon>
        <taxon>Haliscomenobacteraceae</taxon>
        <taxon>Haliscomenobacter</taxon>
    </lineage>
</organism>
<evidence type="ECO:0000313" key="1">
    <source>
        <dbReference type="EMBL" id="AEE52896.1"/>
    </source>
</evidence>
<evidence type="ECO:0008006" key="3">
    <source>
        <dbReference type="Google" id="ProtNLM"/>
    </source>
</evidence>
<dbReference type="STRING" id="760192.Halhy_5070"/>
<name>F4L2E3_HALH1</name>
<dbReference type="Proteomes" id="UP000008461">
    <property type="component" value="Chromosome"/>
</dbReference>
<dbReference type="InterPro" id="IPR025345">
    <property type="entry name" value="DUF4249"/>
</dbReference>
<dbReference type="EMBL" id="CP002691">
    <property type="protein sequence ID" value="AEE52896.1"/>
    <property type="molecule type" value="Genomic_DNA"/>
</dbReference>
<reference evidence="1 2" key="1">
    <citation type="journal article" date="2011" name="Stand. Genomic Sci.">
        <title>Complete genome sequence of Haliscomenobacter hydrossis type strain (O).</title>
        <authorList>
            <consortium name="US DOE Joint Genome Institute (JGI-PGF)"/>
            <person name="Daligault H."/>
            <person name="Lapidus A."/>
            <person name="Zeytun A."/>
            <person name="Nolan M."/>
            <person name="Lucas S."/>
            <person name="Del Rio T.G."/>
            <person name="Tice H."/>
            <person name="Cheng J.F."/>
            <person name="Tapia R."/>
            <person name="Han C."/>
            <person name="Goodwin L."/>
            <person name="Pitluck S."/>
            <person name="Liolios K."/>
            <person name="Pagani I."/>
            <person name="Ivanova N."/>
            <person name="Huntemann M."/>
            <person name="Mavromatis K."/>
            <person name="Mikhailova N."/>
            <person name="Pati A."/>
            <person name="Chen A."/>
            <person name="Palaniappan K."/>
            <person name="Land M."/>
            <person name="Hauser L."/>
            <person name="Brambilla E.M."/>
            <person name="Rohde M."/>
            <person name="Verbarg S."/>
            <person name="Goker M."/>
            <person name="Bristow J."/>
            <person name="Eisen J.A."/>
            <person name="Markowitz V."/>
            <person name="Hugenholtz P."/>
            <person name="Kyrpides N.C."/>
            <person name="Klenk H.P."/>
            <person name="Woyke T."/>
        </authorList>
    </citation>
    <scope>NUCLEOTIDE SEQUENCE [LARGE SCALE GENOMIC DNA]</scope>
    <source>
        <strain evidence="2">ATCC 27775 / DSM 1100 / LMG 10767 / O</strain>
    </source>
</reference>
<protein>
    <recommendedName>
        <fullName evidence="3">DUF4249 domain-containing protein</fullName>
    </recommendedName>
</protein>
<proteinExistence type="predicted"/>
<evidence type="ECO:0000313" key="2">
    <source>
        <dbReference type="Proteomes" id="UP000008461"/>
    </source>
</evidence>
<dbReference type="RefSeq" id="WP_013767431.1">
    <property type="nucleotide sequence ID" value="NC_015510.1"/>
</dbReference>
<sequence>MKRIYWIYFFLILGLGTACTDVIEIETEASETQLVIDAWVTDESKAQTIKLSLTQPYFDQGNIVPALGATVIVFSEDSIPYPFVDLKNDGNYVWQPKIAGEKILTVGKQYALYVKYGEEEYFSISKVNRVPPIDSVNYFQQKYPVSPPNDLRQEGYQVDFYARDFAGEGDCYWVRAYRNDTLFDKPEQITIAYDGGFSPGGAADGLLFIIPIRAAASPDLYSANDKMKIELFSIPQEAFFFLQLVRTASTNGGIFATVPSNIPTNIQNLDQTNPKKVLGFFAVSAVSSLETVIDGSKAIPKPSGR</sequence>
<dbReference type="Pfam" id="PF14054">
    <property type="entry name" value="DUF4249"/>
    <property type="match status" value="1"/>
</dbReference>
<gene>
    <name evidence="1" type="ordered locus">Halhy_5070</name>
</gene>
<dbReference type="HOGENOM" id="CLU_079066_0_0_10"/>
<dbReference type="eggNOG" id="ENOG5032VGS">
    <property type="taxonomic scope" value="Bacteria"/>
</dbReference>
<keyword evidence="2" id="KW-1185">Reference proteome</keyword>
<dbReference type="AlphaFoldDB" id="F4L2E3"/>
<dbReference type="PROSITE" id="PS51257">
    <property type="entry name" value="PROKAR_LIPOPROTEIN"/>
    <property type="match status" value="1"/>
</dbReference>
<dbReference type="OrthoDB" id="1117670at2"/>
<reference key="2">
    <citation type="submission" date="2011-04" db="EMBL/GenBank/DDBJ databases">
        <title>Complete sequence of chromosome of Haliscomenobacter hydrossis DSM 1100.</title>
        <authorList>
            <consortium name="US DOE Joint Genome Institute (JGI-PGF)"/>
            <person name="Lucas S."/>
            <person name="Han J."/>
            <person name="Lapidus A."/>
            <person name="Bruce D."/>
            <person name="Goodwin L."/>
            <person name="Pitluck S."/>
            <person name="Peters L."/>
            <person name="Kyrpides N."/>
            <person name="Mavromatis K."/>
            <person name="Ivanova N."/>
            <person name="Ovchinnikova G."/>
            <person name="Pagani I."/>
            <person name="Daligault H."/>
            <person name="Detter J.C."/>
            <person name="Han C."/>
            <person name="Land M."/>
            <person name="Hauser L."/>
            <person name="Markowitz V."/>
            <person name="Cheng J.-F."/>
            <person name="Hugenholtz P."/>
            <person name="Woyke T."/>
            <person name="Wu D."/>
            <person name="Verbarg S."/>
            <person name="Frueling A."/>
            <person name="Brambilla E."/>
            <person name="Klenk H.-P."/>
            <person name="Eisen J.A."/>
        </authorList>
    </citation>
    <scope>NUCLEOTIDE SEQUENCE</scope>
    <source>
        <strain>DSM 1100</strain>
    </source>
</reference>
<dbReference type="KEGG" id="hhy:Halhy_5070"/>
<accession>F4L2E3</accession>